<evidence type="ECO:0000313" key="4">
    <source>
        <dbReference type="Proteomes" id="UP000597877"/>
    </source>
</evidence>
<dbReference type="EMBL" id="JACOOZ010000003">
    <property type="protein sequence ID" value="MBC5667326.1"/>
    <property type="molecule type" value="Genomic_DNA"/>
</dbReference>
<feature type="chain" id="PRO_5045242798" description="DUF6440 domain-containing protein" evidence="1">
    <location>
        <begin position="21"/>
        <end position="93"/>
    </location>
</feature>
<dbReference type="Proteomes" id="UP000597877">
    <property type="component" value="Unassembled WGS sequence"/>
</dbReference>
<evidence type="ECO:0000259" key="2">
    <source>
        <dbReference type="Pfam" id="PF20037"/>
    </source>
</evidence>
<dbReference type="RefSeq" id="WP_186840111.1">
    <property type="nucleotide sequence ID" value="NZ_JACOOZ010000003.1"/>
</dbReference>
<feature type="signal peptide" evidence="1">
    <location>
        <begin position="1"/>
        <end position="20"/>
    </location>
</feature>
<accession>A0ABR7F185</accession>
<gene>
    <name evidence="3" type="ORF">H8S00_04910</name>
</gene>
<dbReference type="PROSITE" id="PS51257">
    <property type="entry name" value="PROKAR_LIPOPROTEIN"/>
    <property type="match status" value="1"/>
</dbReference>
<dbReference type="InterPro" id="IPR045515">
    <property type="entry name" value="DUF6440"/>
</dbReference>
<organism evidence="3 4">
    <name type="scientific">Eubacterium segne</name>
    <dbReference type="NCBI Taxonomy" id="2763045"/>
    <lineage>
        <taxon>Bacteria</taxon>
        <taxon>Bacillati</taxon>
        <taxon>Bacillota</taxon>
        <taxon>Clostridia</taxon>
        <taxon>Eubacteriales</taxon>
        <taxon>Eubacteriaceae</taxon>
        <taxon>Eubacterium</taxon>
    </lineage>
</organism>
<dbReference type="Pfam" id="PF20037">
    <property type="entry name" value="DUF6440"/>
    <property type="match status" value="1"/>
</dbReference>
<evidence type="ECO:0000256" key="1">
    <source>
        <dbReference type="SAM" id="SignalP"/>
    </source>
</evidence>
<keyword evidence="1" id="KW-0732">Signal</keyword>
<evidence type="ECO:0000313" key="3">
    <source>
        <dbReference type="EMBL" id="MBC5667326.1"/>
    </source>
</evidence>
<name>A0ABR7F185_9FIRM</name>
<reference evidence="3 4" key="1">
    <citation type="submission" date="2020-08" db="EMBL/GenBank/DDBJ databases">
        <title>Genome public.</title>
        <authorList>
            <person name="Liu C."/>
            <person name="Sun Q."/>
        </authorList>
    </citation>
    <scope>NUCLEOTIDE SEQUENCE [LARGE SCALE GENOMIC DNA]</scope>
    <source>
        <strain evidence="3 4">BX4</strain>
    </source>
</reference>
<sequence>MKKKILAVVLGLTLCFGMTGCTKGDIEPENSDIGNKYIDLVTIYKGDYKDDERTEVLYDKNTKVMYFVKRSDYRFGITPIYNSDGTVKLYDGE</sequence>
<comment type="caution">
    <text evidence="3">The sequence shown here is derived from an EMBL/GenBank/DDBJ whole genome shotgun (WGS) entry which is preliminary data.</text>
</comment>
<keyword evidence="4" id="KW-1185">Reference proteome</keyword>
<proteinExistence type="predicted"/>
<feature type="domain" description="DUF6440" evidence="2">
    <location>
        <begin position="42"/>
        <end position="88"/>
    </location>
</feature>
<protein>
    <recommendedName>
        <fullName evidence="2">DUF6440 domain-containing protein</fullName>
    </recommendedName>
</protein>